<dbReference type="EMBL" id="CP015520">
    <property type="protein sequence ID" value="ANF22238.1"/>
    <property type="molecule type" value="Genomic_DNA"/>
</dbReference>
<dbReference type="Proteomes" id="UP000076969">
    <property type="component" value="Chromosome"/>
</dbReference>
<dbReference type="AlphaFoldDB" id="A0A172WFN9"/>
<organism evidence="2 3">
    <name type="scientific">Thermococcus piezophilus</name>
    <dbReference type="NCBI Taxonomy" id="1712654"/>
    <lineage>
        <taxon>Archaea</taxon>
        <taxon>Methanobacteriati</taxon>
        <taxon>Methanobacteriota</taxon>
        <taxon>Thermococci</taxon>
        <taxon>Thermococcales</taxon>
        <taxon>Thermococcaceae</taxon>
        <taxon>Thermococcus</taxon>
    </lineage>
</organism>
<reference evidence="3" key="1">
    <citation type="journal article" date="2016" name="Syst. Appl. Microbiol.">
        <title>Thermococcus piezophilus sp. nov., a novel hyperthermophilic and piezophilic archaeon with a broad pressure range for growth, isolated from a deepest hydrothermal vent at the Mid-Cayman Rise.</title>
        <authorList>
            <person name="Dalmasso C."/>
            <person name="Oger P."/>
            <person name="Selva G."/>
            <person name="Courtine D."/>
            <person name="L'Haridon S."/>
            <person name="Garlaschelli A."/>
            <person name="Roussel E."/>
            <person name="Miyazaki J."/>
            <person name="Reveillaud J."/>
            <person name="Jebbar M."/>
            <person name="Takai K."/>
            <person name="Maignien L."/>
            <person name="Alain K."/>
        </authorList>
    </citation>
    <scope>NUCLEOTIDE SEQUENCE [LARGE SCALE GENOMIC DNA]</scope>
    <source>
        <strain evidence="3">CDGS</strain>
    </source>
</reference>
<dbReference type="STRING" id="1712654.A7C91_02865"/>
<evidence type="ECO:0000313" key="2">
    <source>
        <dbReference type="EMBL" id="ANF22238.1"/>
    </source>
</evidence>
<dbReference type="Pfam" id="PF10047">
    <property type="entry name" value="DUF2281"/>
    <property type="match status" value="1"/>
</dbReference>
<evidence type="ECO:0000313" key="3">
    <source>
        <dbReference type="Proteomes" id="UP000076969"/>
    </source>
</evidence>
<gene>
    <name evidence="2" type="ORF">A7C91_02865</name>
</gene>
<accession>A0A172WFN9</accession>
<keyword evidence="3" id="KW-1185">Reference proteome</keyword>
<name>A0A172WFN9_9EURY</name>
<dbReference type="RefSeq" id="WP_068664739.1">
    <property type="nucleotide sequence ID" value="NZ_CP015520.1"/>
</dbReference>
<dbReference type="InterPro" id="IPR018739">
    <property type="entry name" value="DUF2281"/>
</dbReference>
<dbReference type="KEGG" id="tpie:A7C91_02865"/>
<dbReference type="GeneID" id="28495101"/>
<sequence>MRNAYKFFQQLPDDLKDEVLDHIEFLLERNARRRRSLGWHGGLKELRKKYDSDFDATDVGKVTPFQAMR</sequence>
<dbReference type="OrthoDB" id="87296at2157"/>
<evidence type="ECO:0000259" key="1">
    <source>
        <dbReference type="Pfam" id="PF10047"/>
    </source>
</evidence>
<feature type="domain" description="DUF2281" evidence="1">
    <location>
        <begin position="6"/>
        <end position="56"/>
    </location>
</feature>
<proteinExistence type="predicted"/>
<protein>
    <submittedName>
        <fullName evidence="2">XRE family transcriptional regulator</fullName>
    </submittedName>
</protein>